<dbReference type="Proteomes" id="UP001347146">
    <property type="component" value="Unassembled WGS sequence"/>
</dbReference>
<accession>A0ABU7MIP7</accession>
<evidence type="ECO:0000256" key="1">
    <source>
        <dbReference type="ARBA" id="ARBA00005254"/>
    </source>
</evidence>
<comment type="similarity">
    <text evidence="1">Belongs to the enoyl-CoA hydratase/isomerase family.</text>
</comment>
<evidence type="ECO:0000313" key="4">
    <source>
        <dbReference type="Proteomes" id="UP001347146"/>
    </source>
</evidence>
<keyword evidence="4" id="KW-1185">Reference proteome</keyword>
<dbReference type="InterPro" id="IPR029069">
    <property type="entry name" value="HotDog_dom_sf"/>
</dbReference>
<dbReference type="Gene3D" id="3.10.129.10">
    <property type="entry name" value="Hotdog Thioesterase"/>
    <property type="match status" value="1"/>
</dbReference>
<dbReference type="EMBL" id="JAZDUF010000008">
    <property type="protein sequence ID" value="MEE3852986.1"/>
    <property type="molecule type" value="Genomic_DNA"/>
</dbReference>
<dbReference type="SUPFAM" id="SSF54637">
    <property type="entry name" value="Thioesterase/thiol ester dehydrase-isomerase"/>
    <property type="match status" value="1"/>
</dbReference>
<organism evidence="3 4">
    <name type="scientific">Gordonia sesuvii</name>
    <dbReference type="NCBI Taxonomy" id="3116777"/>
    <lineage>
        <taxon>Bacteria</taxon>
        <taxon>Bacillati</taxon>
        <taxon>Actinomycetota</taxon>
        <taxon>Actinomycetes</taxon>
        <taxon>Mycobacteriales</taxon>
        <taxon>Gordoniaceae</taxon>
        <taxon>Gordonia</taxon>
    </lineage>
</organism>
<reference evidence="3 4" key="1">
    <citation type="submission" date="2024-01" db="EMBL/GenBank/DDBJ databases">
        <title>Draft genome sequence of Gordonia sp. LSe1-13.</title>
        <authorList>
            <person name="Suphannarot A."/>
            <person name="Mingma R."/>
        </authorList>
    </citation>
    <scope>NUCLEOTIDE SEQUENCE [LARGE SCALE GENOMIC DNA]</scope>
    <source>
        <strain evidence="3 4">LSe1-13</strain>
    </source>
</reference>
<name>A0ABU7MIP7_9ACTN</name>
<dbReference type="PANTHER" id="PTHR28152:SF1">
    <property type="entry name" value="HYDROXYACYL-THIOESTER DEHYDRATASE TYPE 2, MITOCHONDRIAL"/>
    <property type="match status" value="1"/>
</dbReference>
<dbReference type="Pfam" id="PF01575">
    <property type="entry name" value="MaoC_dehydratas"/>
    <property type="match status" value="1"/>
</dbReference>
<evidence type="ECO:0000259" key="2">
    <source>
        <dbReference type="Pfam" id="PF01575"/>
    </source>
</evidence>
<evidence type="ECO:0000313" key="3">
    <source>
        <dbReference type="EMBL" id="MEE3852986.1"/>
    </source>
</evidence>
<dbReference type="PANTHER" id="PTHR28152">
    <property type="entry name" value="HYDROXYACYL-THIOESTER DEHYDRATASE TYPE 2, MITOCHONDRIAL"/>
    <property type="match status" value="1"/>
</dbReference>
<dbReference type="InterPro" id="IPR002539">
    <property type="entry name" value="MaoC-like_dom"/>
</dbReference>
<comment type="caution">
    <text evidence="3">The sequence shown here is derived from an EMBL/GenBank/DDBJ whole genome shotgun (WGS) entry which is preliminary data.</text>
</comment>
<proteinExistence type="inferred from homology"/>
<protein>
    <submittedName>
        <fullName evidence="3">MaoC/PaaZ C-terminal domain-containing protein</fullName>
    </submittedName>
</protein>
<feature type="domain" description="MaoC-like" evidence="2">
    <location>
        <begin position="18"/>
        <end position="100"/>
    </location>
</feature>
<gene>
    <name evidence="3" type="ORF">VZC37_21795</name>
</gene>
<sequence>MSDLTVGTEITPLVVRPTPISLFRFSAVTWNPHRIHFDEAYAATEGYPGVLVQGHLHGAWLLSAVRRWIGDRGRIEQFAWQNRHFATPGDTLTITGQIVSVDGDLVEVELSETNQDGVVCAPARATFRVHPGGAFGDATR</sequence>
<dbReference type="RefSeq" id="WP_330435707.1">
    <property type="nucleotide sequence ID" value="NZ_JAZDUF010000008.1"/>
</dbReference>
<dbReference type="InterPro" id="IPR052741">
    <property type="entry name" value="Mitochondrial_HTD2"/>
</dbReference>